<proteinExistence type="predicted"/>
<evidence type="ECO:0000259" key="3">
    <source>
        <dbReference type="Pfam" id="PF03413"/>
    </source>
</evidence>
<dbReference type="OrthoDB" id="5770914at2"/>
<feature type="chain" id="PRO_5015203561" description="PepSY domain-containing protein" evidence="2">
    <location>
        <begin position="20"/>
        <end position="117"/>
    </location>
</feature>
<dbReference type="AlphaFoldDB" id="A0A2P6M9E1"/>
<dbReference type="Gene3D" id="3.10.450.40">
    <property type="match status" value="1"/>
</dbReference>
<dbReference type="EMBL" id="PVLF01000007">
    <property type="protein sequence ID" value="PRH82602.1"/>
    <property type="molecule type" value="Genomic_DNA"/>
</dbReference>
<feature type="domain" description="PepSY" evidence="3">
    <location>
        <begin position="66"/>
        <end position="114"/>
    </location>
</feature>
<evidence type="ECO:0000256" key="1">
    <source>
        <dbReference type="SAM" id="MobiDB-lite"/>
    </source>
</evidence>
<keyword evidence="2" id="KW-0732">Signal</keyword>
<keyword evidence="5" id="KW-1185">Reference proteome</keyword>
<name>A0A2P6M9E1_9GAMM</name>
<accession>A0A2P6M9E1</accession>
<sequence length="117" mass="12382">MRVLPPLLLLLALAGLAAACTSPATDQPPVPATGQDDPYAALPERDHERVRAAVARGEMVPLSGILADALARYPGTVLEVELEGSEYEVEILGADGVIMEIDYDARTGELLEAEVDD</sequence>
<feature type="signal peptide" evidence="2">
    <location>
        <begin position="1"/>
        <end position="19"/>
    </location>
</feature>
<dbReference type="Proteomes" id="UP000241736">
    <property type="component" value="Unassembled WGS sequence"/>
</dbReference>
<reference evidence="4 5" key="1">
    <citation type="submission" date="2018-03" db="EMBL/GenBank/DDBJ databases">
        <title>Arenimonas caeni sp. nov., isolated from activated sludge.</title>
        <authorList>
            <person name="Liu H."/>
        </authorList>
    </citation>
    <scope>NUCLEOTIDE SEQUENCE [LARGE SCALE GENOMIC DNA]</scope>
    <source>
        <strain evidence="5">z29</strain>
    </source>
</reference>
<feature type="region of interest" description="Disordered" evidence="1">
    <location>
        <begin position="22"/>
        <end position="41"/>
    </location>
</feature>
<organism evidence="4 5">
    <name type="scientific">Arenimonas caeni</name>
    <dbReference type="NCBI Taxonomy" id="2058085"/>
    <lineage>
        <taxon>Bacteria</taxon>
        <taxon>Pseudomonadati</taxon>
        <taxon>Pseudomonadota</taxon>
        <taxon>Gammaproteobacteria</taxon>
        <taxon>Lysobacterales</taxon>
        <taxon>Lysobacteraceae</taxon>
        <taxon>Arenimonas</taxon>
    </lineage>
</organism>
<dbReference type="RefSeq" id="WP_106990375.1">
    <property type="nucleotide sequence ID" value="NZ_JAVEVW010000061.1"/>
</dbReference>
<evidence type="ECO:0000313" key="4">
    <source>
        <dbReference type="EMBL" id="PRH82602.1"/>
    </source>
</evidence>
<dbReference type="InterPro" id="IPR025711">
    <property type="entry name" value="PepSY"/>
</dbReference>
<protein>
    <recommendedName>
        <fullName evidence="3">PepSY domain-containing protein</fullName>
    </recommendedName>
</protein>
<dbReference type="Pfam" id="PF03413">
    <property type="entry name" value="PepSY"/>
    <property type="match status" value="1"/>
</dbReference>
<gene>
    <name evidence="4" type="ORF">C6N40_07060</name>
</gene>
<evidence type="ECO:0000313" key="5">
    <source>
        <dbReference type="Proteomes" id="UP000241736"/>
    </source>
</evidence>
<evidence type="ECO:0000256" key="2">
    <source>
        <dbReference type="SAM" id="SignalP"/>
    </source>
</evidence>
<comment type="caution">
    <text evidence="4">The sequence shown here is derived from an EMBL/GenBank/DDBJ whole genome shotgun (WGS) entry which is preliminary data.</text>
</comment>
<dbReference type="PROSITE" id="PS51257">
    <property type="entry name" value="PROKAR_LIPOPROTEIN"/>
    <property type="match status" value="1"/>
</dbReference>